<protein>
    <submittedName>
        <fullName evidence="2">Uncharacterized protein</fullName>
    </submittedName>
</protein>
<dbReference type="Gene3D" id="1.20.5.190">
    <property type="match status" value="1"/>
</dbReference>
<reference evidence="2 3" key="1">
    <citation type="journal article" date="2017" name="Genome Biol. Evol.">
        <title>Phytophthora megakarya and P. palmivora, closely related causal agents of cacao black pod rot, underwent increases in genome sizes and gene numbers by different mechanisms.</title>
        <authorList>
            <person name="Ali S.S."/>
            <person name="Shao J."/>
            <person name="Lary D.J."/>
            <person name="Kronmiller B."/>
            <person name="Shen D."/>
            <person name="Strem M.D."/>
            <person name="Amoako-Attah I."/>
            <person name="Akrofi A.Y."/>
            <person name="Begoude B.A."/>
            <person name="Ten Hoopen G.M."/>
            <person name="Coulibaly K."/>
            <person name="Kebe B.I."/>
            <person name="Melnick R.L."/>
            <person name="Guiltinan M.J."/>
            <person name="Tyler B.M."/>
            <person name="Meinhardt L.W."/>
            <person name="Bailey B.A."/>
        </authorList>
    </citation>
    <scope>NUCLEOTIDE SEQUENCE [LARGE SCALE GENOMIC DNA]</scope>
    <source>
        <strain evidence="3">sbr112.9</strain>
    </source>
</reference>
<sequence length="256" mass="28843">MEKEILRRKSVALSAEVNRYQKIVVQSMEEVRTLKESRRRSRSGSVSNSAMVLSPREAYLLEELAASQREIDAMKAKLRKKHKKEKAKAKVTVGGMLTQNETEYGDYCSSNSSNSDYSSDSSSDCGDNSDQGEGDGSVATDDTPLVVSRSQSRMSLIKEHEHDDENAAVKVIQTCSRGFLARREFIRKKMAIGKIKARYRGYLVRKNYEALGGGLLSYDRKLLPSELAPHDFLLVTEAMQYKMQIVEPHHKLSGWL</sequence>
<keyword evidence="3" id="KW-1185">Reference proteome</keyword>
<feature type="compositionally biased region" description="Low complexity" evidence="1">
    <location>
        <begin position="106"/>
        <end position="129"/>
    </location>
</feature>
<organism evidence="2 3">
    <name type="scientific">Phytophthora palmivora</name>
    <dbReference type="NCBI Taxonomy" id="4796"/>
    <lineage>
        <taxon>Eukaryota</taxon>
        <taxon>Sar</taxon>
        <taxon>Stramenopiles</taxon>
        <taxon>Oomycota</taxon>
        <taxon>Peronosporomycetes</taxon>
        <taxon>Peronosporales</taxon>
        <taxon>Peronosporaceae</taxon>
        <taxon>Phytophthora</taxon>
    </lineage>
</organism>
<proteinExistence type="predicted"/>
<feature type="region of interest" description="Disordered" evidence="1">
    <location>
        <begin position="106"/>
        <end position="145"/>
    </location>
</feature>
<dbReference type="Proteomes" id="UP000237271">
    <property type="component" value="Unassembled WGS sequence"/>
</dbReference>
<name>A0A2P4YR48_9STRA</name>
<evidence type="ECO:0000313" key="2">
    <source>
        <dbReference type="EMBL" id="POM80267.1"/>
    </source>
</evidence>
<dbReference type="InterPro" id="IPR000048">
    <property type="entry name" value="IQ_motif_EF-hand-BS"/>
</dbReference>
<dbReference type="PROSITE" id="PS50096">
    <property type="entry name" value="IQ"/>
    <property type="match status" value="2"/>
</dbReference>
<dbReference type="AlphaFoldDB" id="A0A2P4YR48"/>
<dbReference type="SUPFAM" id="SSF52540">
    <property type="entry name" value="P-loop containing nucleoside triphosphate hydrolases"/>
    <property type="match status" value="1"/>
</dbReference>
<evidence type="ECO:0000256" key="1">
    <source>
        <dbReference type="SAM" id="MobiDB-lite"/>
    </source>
</evidence>
<gene>
    <name evidence="2" type="ORF">PHPALM_1920</name>
</gene>
<comment type="caution">
    <text evidence="2">The sequence shown here is derived from an EMBL/GenBank/DDBJ whole genome shotgun (WGS) entry which is preliminary data.</text>
</comment>
<dbReference type="OrthoDB" id="2148418at2759"/>
<dbReference type="SMART" id="SM00015">
    <property type="entry name" value="IQ"/>
    <property type="match status" value="2"/>
</dbReference>
<feature type="region of interest" description="Disordered" evidence="1">
    <location>
        <begin position="33"/>
        <end position="52"/>
    </location>
</feature>
<dbReference type="EMBL" id="NCKW01000583">
    <property type="protein sequence ID" value="POM80267.1"/>
    <property type="molecule type" value="Genomic_DNA"/>
</dbReference>
<accession>A0A2P4YR48</accession>
<dbReference type="Pfam" id="PF00612">
    <property type="entry name" value="IQ"/>
    <property type="match status" value="2"/>
</dbReference>
<dbReference type="InterPro" id="IPR027417">
    <property type="entry name" value="P-loop_NTPase"/>
</dbReference>
<evidence type="ECO:0000313" key="3">
    <source>
        <dbReference type="Proteomes" id="UP000237271"/>
    </source>
</evidence>